<feature type="chain" id="PRO_5037986076" description="PBP domain-containing protein" evidence="1">
    <location>
        <begin position="31"/>
        <end position="335"/>
    </location>
</feature>
<evidence type="ECO:0008006" key="4">
    <source>
        <dbReference type="Google" id="ProtNLM"/>
    </source>
</evidence>
<evidence type="ECO:0000313" key="2">
    <source>
        <dbReference type="EMBL" id="GGO83181.1"/>
    </source>
</evidence>
<reference evidence="2" key="1">
    <citation type="journal article" date="2014" name="Int. J. Syst. Evol. Microbiol.">
        <title>Complete genome sequence of Corynebacterium casei LMG S-19264T (=DSM 44701T), isolated from a smear-ripened cheese.</title>
        <authorList>
            <consortium name="US DOE Joint Genome Institute (JGI-PGF)"/>
            <person name="Walter F."/>
            <person name="Albersmeier A."/>
            <person name="Kalinowski J."/>
            <person name="Ruckert C."/>
        </authorList>
    </citation>
    <scope>NUCLEOTIDE SEQUENCE</scope>
    <source>
        <strain evidence="2">CGMCC 4.7201</strain>
    </source>
</reference>
<dbReference type="Gene3D" id="3.40.190.10">
    <property type="entry name" value="Periplasmic binding protein-like II"/>
    <property type="match status" value="1"/>
</dbReference>
<comment type="caution">
    <text evidence="2">The sequence shown here is derived from an EMBL/GenBank/DDBJ whole genome shotgun (WGS) entry which is preliminary data.</text>
</comment>
<dbReference type="SUPFAM" id="SSF53850">
    <property type="entry name" value="Periplasmic binding protein-like II"/>
    <property type="match status" value="1"/>
</dbReference>
<protein>
    <recommendedName>
        <fullName evidence="4">PBP domain-containing protein</fullName>
    </recommendedName>
</protein>
<gene>
    <name evidence="2" type="ORF">GCM10012280_11540</name>
</gene>
<organism evidence="2 3">
    <name type="scientific">Wenjunlia tyrosinilytica</name>
    <dbReference type="NCBI Taxonomy" id="1544741"/>
    <lineage>
        <taxon>Bacteria</taxon>
        <taxon>Bacillati</taxon>
        <taxon>Actinomycetota</taxon>
        <taxon>Actinomycetes</taxon>
        <taxon>Kitasatosporales</taxon>
        <taxon>Streptomycetaceae</taxon>
        <taxon>Wenjunlia</taxon>
    </lineage>
</organism>
<reference evidence="2" key="2">
    <citation type="submission" date="2020-09" db="EMBL/GenBank/DDBJ databases">
        <authorList>
            <person name="Sun Q."/>
            <person name="Zhou Y."/>
        </authorList>
    </citation>
    <scope>NUCLEOTIDE SEQUENCE</scope>
    <source>
        <strain evidence="2">CGMCC 4.7201</strain>
    </source>
</reference>
<name>A0A917ZHQ1_9ACTN</name>
<dbReference type="AlphaFoldDB" id="A0A917ZHQ1"/>
<evidence type="ECO:0000256" key="1">
    <source>
        <dbReference type="SAM" id="SignalP"/>
    </source>
</evidence>
<feature type="signal peptide" evidence="1">
    <location>
        <begin position="1"/>
        <end position="30"/>
    </location>
</feature>
<proteinExistence type="predicted"/>
<keyword evidence="1" id="KW-0732">Signal</keyword>
<dbReference type="EMBL" id="BMMS01000004">
    <property type="protein sequence ID" value="GGO83181.1"/>
    <property type="molecule type" value="Genomic_DNA"/>
</dbReference>
<accession>A0A917ZHQ1</accession>
<dbReference type="Proteomes" id="UP000641932">
    <property type="component" value="Unassembled WGS sequence"/>
</dbReference>
<evidence type="ECO:0000313" key="3">
    <source>
        <dbReference type="Proteomes" id="UP000641932"/>
    </source>
</evidence>
<keyword evidence="3" id="KW-1185">Reference proteome</keyword>
<sequence>MSVKYIRRATIAVAGAAVLGLSALGSTAVADPAPGEYRQLAGVGSDTTQDVVNALGKLSVDPDGKPDNQLIASYNAVGSPTIKTRKTGCGNIPRPNGSSAGITALINDIAANTKCIDFARSSRGPNDTTTTDLTWIPFAKDGVTFAVRGNSALPKKLSKATLVKVYNCVTRKLNGVTVNPLIPQAGSGTRSFWLKEMGLTEGSLPKCVSDRNGTVQEHDGRALTKAGDIMPFSIPQYITQTNSAKTHVKDRRGKAVLGTLNGHTPVWKGSLNLKFPITRDVYNVVKTSRLAVKSVKAGFVGKTSQVCKNVTSPKITIFGFGKAANCGVTILKGKS</sequence>